<dbReference type="Proteomes" id="UP000324351">
    <property type="component" value="Unassembled WGS sequence"/>
</dbReference>
<reference evidence="2 3" key="2">
    <citation type="submission" date="2019-09" db="EMBL/GenBank/DDBJ databases">
        <authorList>
            <person name="Jin C."/>
        </authorList>
    </citation>
    <scope>NUCLEOTIDE SEQUENCE [LARGE SCALE GENOMIC DNA]</scope>
    <source>
        <strain evidence="2 3">BN140041</strain>
    </source>
</reference>
<evidence type="ECO:0000313" key="3">
    <source>
        <dbReference type="Proteomes" id="UP000324351"/>
    </source>
</evidence>
<feature type="domain" description="Cyclic nucleotide-binding" evidence="1">
    <location>
        <begin position="1"/>
        <end position="33"/>
    </location>
</feature>
<dbReference type="PROSITE" id="PS50042">
    <property type="entry name" value="CNMP_BINDING_3"/>
    <property type="match status" value="1"/>
</dbReference>
<evidence type="ECO:0000259" key="1">
    <source>
        <dbReference type="PROSITE" id="PS50042"/>
    </source>
</evidence>
<dbReference type="InterPro" id="IPR000595">
    <property type="entry name" value="cNMP-bd_dom"/>
</dbReference>
<name>A0A5B1M981_9ACTN</name>
<comment type="caution">
    <text evidence="2">The sequence shown here is derived from an EMBL/GenBank/DDBJ whole genome shotgun (WGS) entry which is preliminary data.</text>
</comment>
<dbReference type="SUPFAM" id="SSF51206">
    <property type="entry name" value="cAMP-binding domain-like"/>
    <property type="match status" value="1"/>
</dbReference>
<dbReference type="InterPro" id="IPR014710">
    <property type="entry name" value="RmlC-like_jellyroll"/>
</dbReference>
<protein>
    <recommendedName>
        <fullName evidence="1">Cyclic nucleotide-binding domain-containing protein</fullName>
    </recommendedName>
</protein>
<dbReference type="AlphaFoldDB" id="A0A5B1M981"/>
<dbReference type="Gene3D" id="2.60.120.10">
    <property type="entry name" value="Jelly Rolls"/>
    <property type="match status" value="1"/>
</dbReference>
<dbReference type="InterPro" id="IPR018490">
    <property type="entry name" value="cNMP-bd_dom_sf"/>
</dbReference>
<dbReference type="RefSeq" id="WP_149749043.1">
    <property type="nucleotide sequence ID" value="NZ_VUJW01000001.1"/>
</dbReference>
<dbReference type="EMBL" id="VUJW01000001">
    <property type="protein sequence ID" value="KAA1429421.1"/>
    <property type="molecule type" value="Genomic_DNA"/>
</dbReference>
<organism evidence="2 3">
    <name type="scientific">Nocardioides antri</name>
    <dbReference type="NCBI Taxonomy" id="2607659"/>
    <lineage>
        <taxon>Bacteria</taxon>
        <taxon>Bacillati</taxon>
        <taxon>Actinomycetota</taxon>
        <taxon>Actinomycetes</taxon>
        <taxon>Propionibacteriales</taxon>
        <taxon>Nocardioidaceae</taxon>
        <taxon>Nocardioides</taxon>
    </lineage>
</organism>
<proteinExistence type="predicted"/>
<evidence type="ECO:0000313" key="2">
    <source>
        <dbReference type="EMBL" id="KAA1429421.1"/>
    </source>
</evidence>
<sequence length="78" mass="8873">MSLLTGAPRSATVRSREETLVFEIGRQAYLPLVQAHPEWVDELAAVMEARLRRRSVRMAELQAVGTDLRTRIRRTLLG</sequence>
<gene>
    <name evidence="2" type="ORF">F0U47_04345</name>
</gene>
<keyword evidence="3" id="KW-1185">Reference proteome</keyword>
<accession>A0A5B1M981</accession>
<reference evidence="2 3" key="1">
    <citation type="submission" date="2019-09" db="EMBL/GenBank/DDBJ databases">
        <title>Nocardioides panacisoli sp. nov., isolated from the soil of a ginseng field.</title>
        <authorList>
            <person name="Cho C."/>
        </authorList>
    </citation>
    <scope>NUCLEOTIDE SEQUENCE [LARGE SCALE GENOMIC DNA]</scope>
    <source>
        <strain evidence="2 3">BN140041</strain>
    </source>
</reference>